<evidence type="ECO:0000256" key="11">
    <source>
        <dbReference type="ARBA" id="ARBA00023180"/>
    </source>
</evidence>
<comment type="subcellular location">
    <subcellularLocation>
        <location evidence="1">Cell membrane</location>
        <topology evidence="1">Multi-pass membrane protein</topology>
    </subcellularLocation>
</comment>
<feature type="domain" description="Methuselah N-terminal" evidence="14">
    <location>
        <begin position="35"/>
        <end position="158"/>
    </location>
</feature>
<keyword evidence="4" id="KW-0812">Transmembrane</keyword>
<keyword evidence="9" id="KW-1015">Disulfide bond</keyword>
<keyword evidence="12" id="KW-0807">Transducer</keyword>
<evidence type="ECO:0000256" key="10">
    <source>
        <dbReference type="ARBA" id="ARBA00023170"/>
    </source>
</evidence>
<dbReference type="InterPro" id="IPR044860">
    <property type="entry name" value="Methusela_ecto_dom_1"/>
</dbReference>
<evidence type="ECO:0000313" key="16">
    <source>
        <dbReference type="Proteomes" id="UP000295192"/>
    </source>
</evidence>
<dbReference type="OrthoDB" id="7857589at2759"/>
<evidence type="ECO:0000256" key="9">
    <source>
        <dbReference type="ARBA" id="ARBA00023157"/>
    </source>
</evidence>
<gene>
    <name evidence="15" type="ORF">AWZ03_007133</name>
</gene>
<keyword evidence="11" id="KW-0325">Glycoprotein</keyword>
<evidence type="ECO:0000313" key="15">
    <source>
        <dbReference type="EMBL" id="TDG46477.1"/>
    </source>
</evidence>
<accession>A0A484BCA3</accession>
<keyword evidence="7" id="KW-0297">G-protein coupled receptor</keyword>
<dbReference type="PANTHER" id="PTHR47154:SF2">
    <property type="entry name" value="G-PROTEIN COUPLED RECEPTOR MTH-RELATED"/>
    <property type="match status" value="1"/>
</dbReference>
<evidence type="ECO:0000256" key="5">
    <source>
        <dbReference type="ARBA" id="ARBA00022729"/>
    </source>
</evidence>
<dbReference type="InterPro" id="IPR036272">
    <property type="entry name" value="Methuselah_N_sf"/>
</dbReference>
<dbReference type="EMBL" id="LSRL02000058">
    <property type="protein sequence ID" value="TDG46477.1"/>
    <property type="molecule type" value="Genomic_DNA"/>
</dbReference>
<dbReference type="AlphaFoldDB" id="A0A484BCA3"/>
<reference evidence="15 16" key="1">
    <citation type="journal article" date="2019" name="J. Hered.">
        <title>An Improved Genome Assembly for Drosophila navojoa, the Basal Species in the mojavensis Cluster.</title>
        <authorList>
            <person name="Vanderlinde T."/>
            <person name="Dupim E.G."/>
            <person name="Nazario-Yepiz N.O."/>
            <person name="Carvalho A.B."/>
        </authorList>
    </citation>
    <scope>NUCLEOTIDE SEQUENCE [LARGE SCALE GENOMIC DNA]</scope>
    <source>
        <strain evidence="15">Navoj_Jal97</strain>
        <tissue evidence="15">Whole organism</tissue>
    </source>
</reference>
<proteinExistence type="inferred from homology"/>
<dbReference type="GO" id="GO:0005886">
    <property type="term" value="C:plasma membrane"/>
    <property type="evidence" value="ECO:0007669"/>
    <property type="project" value="UniProtKB-SubCell"/>
</dbReference>
<dbReference type="SUPFAM" id="SSF63877">
    <property type="entry name" value="Methuselah ectodomain"/>
    <property type="match status" value="1"/>
</dbReference>
<evidence type="ECO:0000256" key="6">
    <source>
        <dbReference type="ARBA" id="ARBA00022989"/>
    </source>
</evidence>
<keyword evidence="3" id="KW-1003">Cell membrane</keyword>
<feature type="compositionally biased region" description="Low complexity" evidence="13">
    <location>
        <begin position="1"/>
        <end position="19"/>
    </location>
</feature>
<evidence type="ECO:0000256" key="12">
    <source>
        <dbReference type="ARBA" id="ARBA00023224"/>
    </source>
</evidence>
<dbReference type="InterPro" id="IPR023311">
    <property type="entry name" value="Methusela_ecto_dom_2"/>
</dbReference>
<keyword evidence="8" id="KW-0472">Membrane</keyword>
<evidence type="ECO:0000256" key="8">
    <source>
        <dbReference type="ARBA" id="ARBA00023136"/>
    </source>
</evidence>
<comment type="caution">
    <text evidence="15">The sequence shown here is derived from an EMBL/GenBank/DDBJ whole genome shotgun (WGS) entry which is preliminary data.</text>
</comment>
<evidence type="ECO:0000256" key="7">
    <source>
        <dbReference type="ARBA" id="ARBA00023040"/>
    </source>
</evidence>
<keyword evidence="16" id="KW-1185">Reference proteome</keyword>
<dbReference type="Gene3D" id="2.170.180.11">
    <property type="entry name" value="Methuselah ectodomain, domain 2"/>
    <property type="match status" value="1"/>
</dbReference>
<dbReference type="InterPro" id="IPR010596">
    <property type="entry name" value="Methuselah_N_dom"/>
</dbReference>
<evidence type="ECO:0000256" key="3">
    <source>
        <dbReference type="ARBA" id="ARBA00022475"/>
    </source>
</evidence>
<dbReference type="Pfam" id="PF06652">
    <property type="entry name" value="Methuselah_N"/>
    <property type="match status" value="1"/>
</dbReference>
<protein>
    <recommendedName>
        <fullName evidence="14">Methuselah N-terminal domain-containing protein</fullName>
    </recommendedName>
</protein>
<organism evidence="15 16">
    <name type="scientific">Drosophila navojoa</name>
    <name type="common">Fruit fly</name>
    <dbReference type="NCBI Taxonomy" id="7232"/>
    <lineage>
        <taxon>Eukaryota</taxon>
        <taxon>Metazoa</taxon>
        <taxon>Ecdysozoa</taxon>
        <taxon>Arthropoda</taxon>
        <taxon>Hexapoda</taxon>
        <taxon>Insecta</taxon>
        <taxon>Pterygota</taxon>
        <taxon>Neoptera</taxon>
        <taxon>Endopterygota</taxon>
        <taxon>Diptera</taxon>
        <taxon>Brachycera</taxon>
        <taxon>Muscomorpha</taxon>
        <taxon>Ephydroidea</taxon>
        <taxon>Drosophilidae</taxon>
        <taxon>Drosophila</taxon>
    </lineage>
</organism>
<evidence type="ECO:0000259" key="14">
    <source>
        <dbReference type="Pfam" id="PF06652"/>
    </source>
</evidence>
<feature type="region of interest" description="Disordered" evidence="13">
    <location>
        <begin position="1"/>
        <end position="24"/>
    </location>
</feature>
<keyword evidence="6" id="KW-1133">Transmembrane helix</keyword>
<dbReference type="STRING" id="7232.A0A484BCA3"/>
<dbReference type="Gene3D" id="2.30.160.11">
    <property type="match status" value="1"/>
</dbReference>
<dbReference type="PANTHER" id="PTHR47154">
    <property type="entry name" value="G-PROTEIN COUPLED RECEPTOR MTH-RELATED"/>
    <property type="match status" value="1"/>
</dbReference>
<comment type="similarity">
    <text evidence="2">Belongs to the G-protein coupled receptor 2 family. Mth subfamily.</text>
</comment>
<name>A0A484BCA3_DRONA</name>
<dbReference type="Proteomes" id="UP000295192">
    <property type="component" value="Unassembled WGS sequence"/>
</dbReference>
<dbReference type="GO" id="GO:0008528">
    <property type="term" value="F:G protein-coupled peptide receptor activity"/>
    <property type="evidence" value="ECO:0007669"/>
    <property type="project" value="TreeGrafter"/>
</dbReference>
<evidence type="ECO:0000256" key="2">
    <source>
        <dbReference type="ARBA" id="ARBA00008979"/>
    </source>
</evidence>
<evidence type="ECO:0000256" key="13">
    <source>
        <dbReference type="SAM" id="MobiDB-lite"/>
    </source>
</evidence>
<keyword evidence="10" id="KW-0675">Receptor</keyword>
<dbReference type="InterPro" id="IPR051384">
    <property type="entry name" value="Mth_GPCR"/>
</dbReference>
<evidence type="ECO:0000256" key="1">
    <source>
        <dbReference type="ARBA" id="ARBA00004651"/>
    </source>
</evidence>
<sequence>MHQQQQEEQQQEQQQQQQEKVTPWSKAGAEEISDCDYFDTVDLTFSQRFDNGSYEYAGVLIPPDQTGTYNYKIVFRGTRSSVAEHVRGCVCKFKPCIRYFCHRHRYDLSDESKCVKELSSYVVPITLSNGTEIYTEVFDQFVVQPGIRSKCDDILYVNIFCDDSCKLFEVRLSVEGLD</sequence>
<evidence type="ECO:0000256" key="4">
    <source>
        <dbReference type="ARBA" id="ARBA00022692"/>
    </source>
</evidence>
<keyword evidence="5" id="KW-0732">Signal</keyword>